<dbReference type="Proteomes" id="UP001165960">
    <property type="component" value="Unassembled WGS sequence"/>
</dbReference>
<comment type="caution">
    <text evidence="1">The sequence shown here is derived from an EMBL/GenBank/DDBJ whole genome shotgun (WGS) entry which is preliminary data.</text>
</comment>
<reference evidence="1" key="1">
    <citation type="submission" date="2022-04" db="EMBL/GenBank/DDBJ databases">
        <title>Genome of the entomopathogenic fungus Entomophthora muscae.</title>
        <authorList>
            <person name="Elya C."/>
            <person name="Lovett B.R."/>
            <person name="Lee E."/>
            <person name="Macias A.M."/>
            <person name="Hajek A.E."/>
            <person name="De Bivort B.L."/>
            <person name="Kasson M.T."/>
            <person name="De Fine Licht H.H."/>
            <person name="Stajich J.E."/>
        </authorList>
    </citation>
    <scope>NUCLEOTIDE SEQUENCE</scope>
    <source>
        <strain evidence="1">Berkeley</strain>
    </source>
</reference>
<gene>
    <name evidence="1" type="ORF">DSO57_1037098</name>
</gene>
<name>A0ACC2TL08_9FUNG</name>
<protein>
    <submittedName>
        <fullName evidence="1">Uncharacterized protein</fullName>
    </submittedName>
</protein>
<evidence type="ECO:0000313" key="2">
    <source>
        <dbReference type="Proteomes" id="UP001165960"/>
    </source>
</evidence>
<evidence type="ECO:0000313" key="1">
    <source>
        <dbReference type="EMBL" id="KAJ9075343.1"/>
    </source>
</evidence>
<sequence length="150" mass="17004">MTPYNPSKSNNPQLARIIDLIVEDFQELCSSSLPAIRKTVIHKLRELDEEACALPKMVSSNHRKEVLKLLLSFSEALDLTNEMQTEMIEHRLSSLQTSFDLTSDEEDIFAENFTDMVAALFNPTQTDHNLNKEIQLLSKEGPISLPTSEK</sequence>
<dbReference type="EMBL" id="QTSX02002513">
    <property type="protein sequence ID" value="KAJ9075343.1"/>
    <property type="molecule type" value="Genomic_DNA"/>
</dbReference>
<proteinExistence type="predicted"/>
<organism evidence="1 2">
    <name type="scientific">Entomophthora muscae</name>
    <dbReference type="NCBI Taxonomy" id="34485"/>
    <lineage>
        <taxon>Eukaryota</taxon>
        <taxon>Fungi</taxon>
        <taxon>Fungi incertae sedis</taxon>
        <taxon>Zoopagomycota</taxon>
        <taxon>Entomophthoromycotina</taxon>
        <taxon>Entomophthoromycetes</taxon>
        <taxon>Entomophthorales</taxon>
        <taxon>Entomophthoraceae</taxon>
        <taxon>Entomophthora</taxon>
    </lineage>
</organism>
<accession>A0ACC2TL08</accession>
<keyword evidence="2" id="KW-1185">Reference proteome</keyword>